<dbReference type="EMBL" id="JPKZ01000812">
    <property type="protein sequence ID" value="KHN85307.1"/>
    <property type="molecule type" value="Genomic_DNA"/>
</dbReference>
<dbReference type="Proteomes" id="UP000031036">
    <property type="component" value="Unassembled WGS sequence"/>
</dbReference>
<accession>A0A0B2VVF9</accession>
<keyword evidence="2" id="KW-1185">Reference proteome</keyword>
<sequence>MPTLNGLSDEGSETVREAREVVLFMHRNCRVSRNIRALWFFDHLNKCVAIEEAPANDDYGREIEIVGMVAKSGGEAQVGEQFKICSDTVVTYLSKLYRLVFVLDLSPSAVVADETSGCVLHVKLMECLRRCLVGVTRSFNFPGTKRQFSAQLYVSVCVYSPFICFDGDPVLLQGALLNADNVERTVEFIGAKLAFFTNKLCDCMRPHLRRWNRERRRVRKEADELIPGTFFRQQSTYPDDEQLEANCSLSASNECRRTSTTVNASDEGFIQPEWSLIFMLRMGLLGVQMLPENTRSSIIVITDAVCGMPDVNALQQLLTQLRSFTVSCSFIQLQKKNTEEPVFGLVSYPELFHFLAMATFGTYIPDCQCSFRDMRQSEMNAFHRALLCWSFQRALADNEHIRSLVNEINPDFADFYISDIVRRKHLSLEYETNLPNLLYVRMREGYTIKEIRFAEKGKEKNETFIVVELRLPWKPLVFIEYKITAPWPASNRREKVKVSLVFEAPYNVMKDLVSERRFASPQRQSAVDAFKNAIGNLLKADRLLIHIHSFNSHPDYFSLPSEVSKESALFRFLPNGSKSASAVTLLSRDLEAKCSQDASVNRFVEFWRLLCDLDEGIWQKWVHTHTIRIILVHDQRLPSNLFVPDMSTGVLAKVTAKDALTALHEALSQITTFPLVRGQSYVKLVVGEDPSRPPVFFYMIRTSMEAPCIALKIAFLGGISGVIRNKIVNDIKDAIMSLEVERCVYLTAMCEFSDSRDDSTIFTRASKDRAVIVLNRPMERILVRYKKIPVAVDRIVRLERAGSTNREMILHNSIAKYLCCRRQIWRMQKAFASAFSLTNASAEFILNTLLQRRLSEGFHISYGANGVVNLVRQVRPETDEYLGFAVEQYIIFPPSRINDGRGFDLPKASSVEPRFSSHILHENSEEFTSESYTQKSDADLQLITELWTEPLATTDEEAIQRTAQRYRQVDGAENIGFKYIFCVSRFKLSTEKNVESQSFDIHTVDYYHELLFR</sequence>
<gene>
    <name evidence="1" type="primary">Szt2</name>
    <name evidence="1" type="ORF">Tcan_07467</name>
</gene>
<dbReference type="PANTHER" id="PTHR14918:SF3">
    <property type="entry name" value="KICSTOR COMPLEX PROTEIN SZT2"/>
    <property type="match status" value="1"/>
</dbReference>
<dbReference type="OMA" id="KITVICE"/>
<comment type="caution">
    <text evidence="1">The sequence shown here is derived from an EMBL/GenBank/DDBJ whole genome shotgun (WGS) entry which is preliminary data.</text>
</comment>
<evidence type="ECO:0000313" key="1">
    <source>
        <dbReference type="EMBL" id="KHN85307.1"/>
    </source>
</evidence>
<organism evidence="1 2">
    <name type="scientific">Toxocara canis</name>
    <name type="common">Canine roundworm</name>
    <dbReference type="NCBI Taxonomy" id="6265"/>
    <lineage>
        <taxon>Eukaryota</taxon>
        <taxon>Metazoa</taxon>
        <taxon>Ecdysozoa</taxon>
        <taxon>Nematoda</taxon>
        <taxon>Chromadorea</taxon>
        <taxon>Rhabditida</taxon>
        <taxon>Spirurina</taxon>
        <taxon>Ascaridomorpha</taxon>
        <taxon>Ascaridoidea</taxon>
        <taxon>Toxocaridae</taxon>
        <taxon>Toxocara</taxon>
    </lineage>
</organism>
<evidence type="ECO:0000313" key="2">
    <source>
        <dbReference type="Proteomes" id="UP000031036"/>
    </source>
</evidence>
<name>A0A0B2VVF9_TOXCA</name>
<proteinExistence type="predicted"/>
<dbReference type="AlphaFoldDB" id="A0A0B2VVF9"/>
<dbReference type="PANTHER" id="PTHR14918">
    <property type="entry name" value="KICSTOR COMPLEX PROTEIN SZT2"/>
    <property type="match status" value="1"/>
</dbReference>
<dbReference type="STRING" id="6265.A0A0B2VVF9"/>
<reference evidence="1 2" key="1">
    <citation type="submission" date="2014-11" db="EMBL/GenBank/DDBJ databases">
        <title>Genetic blueprint of the zoonotic pathogen Toxocara canis.</title>
        <authorList>
            <person name="Zhu X.-Q."/>
            <person name="Korhonen P.K."/>
            <person name="Cai H."/>
            <person name="Young N.D."/>
            <person name="Nejsum P."/>
            <person name="von Samson-Himmelstjerna G."/>
            <person name="Boag P.R."/>
            <person name="Tan P."/>
            <person name="Li Q."/>
            <person name="Min J."/>
            <person name="Yang Y."/>
            <person name="Wang X."/>
            <person name="Fang X."/>
            <person name="Hall R.S."/>
            <person name="Hofmann A."/>
            <person name="Sternberg P.W."/>
            <person name="Jex A.R."/>
            <person name="Gasser R.B."/>
        </authorList>
    </citation>
    <scope>NUCLEOTIDE SEQUENCE [LARGE SCALE GENOMIC DNA]</scope>
    <source>
        <strain evidence="1">PN_DK_2014</strain>
    </source>
</reference>
<protein>
    <submittedName>
        <fullName evidence="1">Protein SZT2</fullName>
    </submittedName>
</protein>
<dbReference type="OrthoDB" id="43547at2759"/>
<dbReference type="GO" id="GO:0005777">
    <property type="term" value="C:peroxisome"/>
    <property type="evidence" value="ECO:0007669"/>
    <property type="project" value="InterPro"/>
</dbReference>
<dbReference type="InterPro" id="IPR033228">
    <property type="entry name" value="SZT2"/>
</dbReference>